<sequence>MNTPAASDNVVHIQSASASASAAAPTTAGGLAFQLDLDGRSLVFKLVGPDDHHYGAAVELARAVYLRAYGATTAPSPHRFIVCIDLATGAAIACAGLSFAGRAPLFSEHYMDAPVEQALAGLFQRNVARRDVAEVSTLATIEPTIGTELMRVMPLVCWYMGLRGVVCTVTTKLRRCFEAMKLQFHPLAEADPDRLPFVRGVNWGTYYDTRPMTGVIRVDTLGEYFDTVSCRYNQHLLAGESANDGAASAKPAMEVAA</sequence>
<keyword evidence="2" id="KW-1185">Reference proteome</keyword>
<dbReference type="Pfam" id="PF12261">
    <property type="entry name" value="T_hemolysin"/>
    <property type="match status" value="1"/>
</dbReference>
<dbReference type="RefSeq" id="WP_130188944.1">
    <property type="nucleotide sequence ID" value="NZ_CP035913.1"/>
</dbReference>
<protein>
    <recommendedName>
        <fullName evidence="3">Thermostable hemolysin</fullName>
    </recommendedName>
</protein>
<evidence type="ECO:0008006" key="3">
    <source>
        <dbReference type="Google" id="ProtNLM"/>
    </source>
</evidence>
<evidence type="ECO:0000313" key="2">
    <source>
        <dbReference type="Proteomes" id="UP000290637"/>
    </source>
</evidence>
<name>A0A4P6L3I0_9BURK</name>
<reference evidence="1 2" key="1">
    <citation type="submission" date="2019-02" db="EMBL/GenBank/DDBJ databases">
        <title>Draft Genome Sequences of Six Type Strains of the Genus Massilia.</title>
        <authorList>
            <person name="Miess H."/>
            <person name="Frediansyhah A."/>
            <person name="Gross H."/>
        </authorList>
    </citation>
    <scope>NUCLEOTIDE SEQUENCE [LARGE SCALE GENOMIC DNA]</scope>
    <source>
        <strain evidence="1 2">DSM 17473</strain>
    </source>
</reference>
<dbReference type="AlphaFoldDB" id="A0A4P6L3I0"/>
<dbReference type="KEGG" id="plue:EWM63_25000"/>
<dbReference type="OrthoDB" id="7432757at2"/>
<proteinExistence type="predicted"/>
<evidence type="ECO:0000313" key="1">
    <source>
        <dbReference type="EMBL" id="QBE65835.1"/>
    </source>
</evidence>
<organism evidence="1 2">
    <name type="scientific">Pseudoduganella lutea</name>
    <dbReference type="NCBI Taxonomy" id="321985"/>
    <lineage>
        <taxon>Bacteria</taxon>
        <taxon>Pseudomonadati</taxon>
        <taxon>Pseudomonadota</taxon>
        <taxon>Betaproteobacteria</taxon>
        <taxon>Burkholderiales</taxon>
        <taxon>Oxalobacteraceae</taxon>
        <taxon>Telluria group</taxon>
        <taxon>Pseudoduganella</taxon>
    </lineage>
</organism>
<accession>A0A4P6L3I0</accession>
<dbReference type="Proteomes" id="UP000290637">
    <property type="component" value="Chromosome"/>
</dbReference>
<dbReference type="InterPro" id="IPR022050">
    <property type="entry name" value="T_hemolysin"/>
</dbReference>
<gene>
    <name evidence="1" type="ORF">EWM63_25000</name>
</gene>
<dbReference type="EMBL" id="CP035913">
    <property type="protein sequence ID" value="QBE65835.1"/>
    <property type="molecule type" value="Genomic_DNA"/>
</dbReference>